<proteinExistence type="predicted"/>
<evidence type="ECO:0000313" key="2">
    <source>
        <dbReference type="Proteomes" id="UP001415857"/>
    </source>
</evidence>
<evidence type="ECO:0008006" key="3">
    <source>
        <dbReference type="Google" id="ProtNLM"/>
    </source>
</evidence>
<evidence type="ECO:0000313" key="1">
    <source>
        <dbReference type="EMBL" id="KAK9276598.1"/>
    </source>
</evidence>
<keyword evidence="2" id="KW-1185">Reference proteome</keyword>
<reference evidence="1 2" key="1">
    <citation type="journal article" date="2024" name="Plant J.">
        <title>Genome sequences and population genomics reveal climatic adaptation and genomic divergence between two closely related sweetgum species.</title>
        <authorList>
            <person name="Xu W.Q."/>
            <person name="Ren C.Q."/>
            <person name="Zhang X.Y."/>
            <person name="Comes H.P."/>
            <person name="Liu X.H."/>
            <person name="Li Y.G."/>
            <person name="Kettle C.J."/>
            <person name="Jalonen R."/>
            <person name="Gaisberger H."/>
            <person name="Ma Y.Z."/>
            <person name="Qiu Y.X."/>
        </authorList>
    </citation>
    <scope>NUCLEOTIDE SEQUENCE [LARGE SCALE GENOMIC DNA]</scope>
    <source>
        <strain evidence="1">Hangzhou</strain>
    </source>
</reference>
<protein>
    <recommendedName>
        <fullName evidence="3">FBD domain-containing protein</fullName>
    </recommendedName>
</protein>
<dbReference type="Proteomes" id="UP001415857">
    <property type="component" value="Unassembled WGS sequence"/>
</dbReference>
<organism evidence="1 2">
    <name type="scientific">Liquidambar formosana</name>
    <name type="common">Formosan gum</name>
    <dbReference type="NCBI Taxonomy" id="63359"/>
    <lineage>
        <taxon>Eukaryota</taxon>
        <taxon>Viridiplantae</taxon>
        <taxon>Streptophyta</taxon>
        <taxon>Embryophyta</taxon>
        <taxon>Tracheophyta</taxon>
        <taxon>Spermatophyta</taxon>
        <taxon>Magnoliopsida</taxon>
        <taxon>eudicotyledons</taxon>
        <taxon>Gunneridae</taxon>
        <taxon>Pentapetalae</taxon>
        <taxon>Saxifragales</taxon>
        <taxon>Altingiaceae</taxon>
        <taxon>Liquidambar</taxon>
    </lineage>
</organism>
<sequence>MGLRPELELIKILLARSPALEKMFIERDVSIDKNAELYMTIELMRFRRASSKAEIIYLEPEE</sequence>
<dbReference type="AlphaFoldDB" id="A0AAP0RGV4"/>
<gene>
    <name evidence="1" type="ORF">L1049_006133</name>
</gene>
<accession>A0AAP0RGV4</accession>
<dbReference type="EMBL" id="JBBPBK010000010">
    <property type="protein sequence ID" value="KAK9276598.1"/>
    <property type="molecule type" value="Genomic_DNA"/>
</dbReference>
<name>A0AAP0RGV4_LIQFO</name>
<comment type="caution">
    <text evidence="1">The sequence shown here is derived from an EMBL/GenBank/DDBJ whole genome shotgun (WGS) entry which is preliminary data.</text>
</comment>